<sequence>MTALRLGSLFDGIGVFPLAAVCCGIEPIWASEIEKAPISITKRHFPDMVHLGDMTKLDGRDLPPVHIITFGSPCQNLSQIGNRKGLAGEKSSLFFQAIRIIREMREATNGLFPAIAVWENVMGAFSSNDRMDFRAVLSAFTDADVSMPASGRWAGAGMVRGRTPDLCWRLMDAQHWASPRLARRQRIFLVADFGGRRSHEILFKPRTMQSLPAFGGDCGLPAACGDRGSFIEAGRRVPITRPFQCFRMRASAKERTETAFRNSFGLPTDPFPTLLAGGISPFAFWYEDDPAGGCVRFPTETECERLMGLPEGWTKYGADGEEILSSHRYRALGNAIYWDKAIMLMMGTKMA</sequence>
<keyword evidence="5" id="KW-0680">Restriction system</keyword>
<organism evidence="7">
    <name type="scientific">Enterocloster bolteae</name>
    <dbReference type="NCBI Taxonomy" id="208479"/>
    <lineage>
        <taxon>Bacteria</taxon>
        <taxon>Bacillati</taxon>
        <taxon>Bacillota</taxon>
        <taxon>Clostridia</taxon>
        <taxon>Lachnospirales</taxon>
        <taxon>Lachnospiraceae</taxon>
        <taxon>Enterocloster</taxon>
    </lineage>
</organism>
<dbReference type="AlphaFoldDB" id="A0A6N2X2U5"/>
<dbReference type="PROSITE" id="PS51679">
    <property type="entry name" value="SAM_MT_C5"/>
    <property type="match status" value="1"/>
</dbReference>
<evidence type="ECO:0000256" key="1">
    <source>
        <dbReference type="ARBA" id="ARBA00011975"/>
    </source>
</evidence>
<dbReference type="InterPro" id="IPR001525">
    <property type="entry name" value="C5_MeTfrase"/>
</dbReference>
<evidence type="ECO:0000256" key="4">
    <source>
        <dbReference type="ARBA" id="ARBA00022691"/>
    </source>
</evidence>
<dbReference type="EC" id="2.1.1.37" evidence="1"/>
<dbReference type="PANTHER" id="PTHR46098:SF1">
    <property type="entry name" value="TRNA (CYTOSINE(38)-C(5))-METHYLTRANSFERASE"/>
    <property type="match status" value="1"/>
</dbReference>
<dbReference type="InterPro" id="IPR050750">
    <property type="entry name" value="C5-MTase"/>
</dbReference>
<proteinExistence type="inferred from homology"/>
<accession>A0A6N2X2U5</accession>
<reference evidence="7" key="1">
    <citation type="submission" date="2019-11" db="EMBL/GenBank/DDBJ databases">
        <authorList>
            <person name="Feng L."/>
        </authorList>
    </citation>
    <scope>NUCLEOTIDE SEQUENCE</scope>
    <source>
        <strain evidence="7">CbolteaeLFYP116</strain>
    </source>
</reference>
<dbReference type="PANTHER" id="PTHR46098">
    <property type="entry name" value="TRNA (CYTOSINE(38)-C(5))-METHYLTRANSFERASE"/>
    <property type="match status" value="1"/>
</dbReference>
<evidence type="ECO:0000313" key="7">
    <source>
        <dbReference type="EMBL" id="VYT48186.1"/>
    </source>
</evidence>
<dbReference type="GO" id="GO:0003886">
    <property type="term" value="F:DNA (cytosine-5-)-methyltransferase activity"/>
    <property type="evidence" value="ECO:0007669"/>
    <property type="project" value="UniProtKB-EC"/>
</dbReference>
<dbReference type="EMBL" id="CACRTF010000017">
    <property type="protein sequence ID" value="VYT48186.1"/>
    <property type="molecule type" value="Genomic_DNA"/>
</dbReference>
<dbReference type="GO" id="GO:0032259">
    <property type="term" value="P:methylation"/>
    <property type="evidence" value="ECO:0007669"/>
    <property type="project" value="UniProtKB-KW"/>
</dbReference>
<evidence type="ECO:0000256" key="2">
    <source>
        <dbReference type="ARBA" id="ARBA00022603"/>
    </source>
</evidence>
<dbReference type="Gene3D" id="3.40.50.150">
    <property type="entry name" value="Vaccinia Virus protein VP39"/>
    <property type="match status" value="1"/>
</dbReference>
<name>A0A6N2X2U5_9FIRM</name>
<comment type="similarity">
    <text evidence="6">Belongs to the class I-like SAM-binding methyltransferase superfamily. C5-methyltransferase family.</text>
</comment>
<keyword evidence="2 6" id="KW-0489">Methyltransferase</keyword>
<keyword evidence="4 6" id="KW-0949">S-adenosyl-L-methionine</keyword>
<protein>
    <recommendedName>
        <fullName evidence="1">DNA (cytosine-5-)-methyltransferase</fullName>
        <ecNumber evidence="1">2.1.1.37</ecNumber>
    </recommendedName>
</protein>
<dbReference type="GO" id="GO:0009307">
    <property type="term" value="P:DNA restriction-modification system"/>
    <property type="evidence" value="ECO:0007669"/>
    <property type="project" value="UniProtKB-KW"/>
</dbReference>
<evidence type="ECO:0000256" key="6">
    <source>
        <dbReference type="PROSITE-ProRule" id="PRU01016"/>
    </source>
</evidence>
<gene>
    <name evidence="7" type="primary">hhaIM</name>
    <name evidence="7" type="ORF">CBLFYP116_04304</name>
</gene>
<feature type="active site" evidence="6">
    <location>
        <position position="74"/>
    </location>
</feature>
<keyword evidence="3 6" id="KW-0808">Transferase</keyword>
<dbReference type="RefSeq" id="WP_156703803.1">
    <property type="nucleotide sequence ID" value="NZ_CACRTF010000017.1"/>
</dbReference>
<evidence type="ECO:0000256" key="5">
    <source>
        <dbReference type="ARBA" id="ARBA00022747"/>
    </source>
</evidence>
<dbReference type="InterPro" id="IPR029063">
    <property type="entry name" value="SAM-dependent_MTases_sf"/>
</dbReference>
<dbReference type="SUPFAM" id="SSF53335">
    <property type="entry name" value="S-adenosyl-L-methionine-dependent methyltransferases"/>
    <property type="match status" value="1"/>
</dbReference>
<dbReference type="Pfam" id="PF00145">
    <property type="entry name" value="DNA_methylase"/>
    <property type="match status" value="1"/>
</dbReference>
<evidence type="ECO:0000256" key="3">
    <source>
        <dbReference type="ARBA" id="ARBA00022679"/>
    </source>
</evidence>